<feature type="transmembrane region" description="Helical" evidence="7">
    <location>
        <begin position="498"/>
        <end position="515"/>
    </location>
</feature>
<evidence type="ECO:0000256" key="2">
    <source>
        <dbReference type="ARBA" id="ARBA00010487"/>
    </source>
</evidence>
<feature type="region of interest" description="Disordered" evidence="6">
    <location>
        <begin position="567"/>
        <end position="613"/>
    </location>
</feature>
<dbReference type="Proteomes" id="UP000799428">
    <property type="component" value="Unassembled WGS sequence"/>
</dbReference>
<evidence type="ECO:0000256" key="7">
    <source>
        <dbReference type="SAM" id="Phobius"/>
    </source>
</evidence>
<feature type="transmembrane region" description="Helical" evidence="7">
    <location>
        <begin position="404"/>
        <end position="425"/>
    </location>
</feature>
<feature type="transmembrane region" description="Helical" evidence="7">
    <location>
        <begin position="6"/>
        <end position="27"/>
    </location>
</feature>
<dbReference type="InterPro" id="IPR051584">
    <property type="entry name" value="GPCR-associated_LMBR1"/>
</dbReference>
<feature type="transmembrane region" description="Helical" evidence="7">
    <location>
        <begin position="159"/>
        <end position="183"/>
    </location>
</feature>
<feature type="transmembrane region" description="Helical" evidence="7">
    <location>
        <begin position="357"/>
        <end position="376"/>
    </location>
</feature>
<evidence type="ECO:0000313" key="8">
    <source>
        <dbReference type="EMBL" id="KAF2712850.1"/>
    </source>
</evidence>
<dbReference type="GO" id="GO:0016020">
    <property type="term" value="C:membrane"/>
    <property type="evidence" value="ECO:0007669"/>
    <property type="project" value="UniProtKB-SubCell"/>
</dbReference>
<dbReference type="AlphaFoldDB" id="A0A6G1KJ89"/>
<evidence type="ECO:0000256" key="4">
    <source>
        <dbReference type="ARBA" id="ARBA00022989"/>
    </source>
</evidence>
<protein>
    <submittedName>
        <fullName evidence="8">Uncharacterized protein</fullName>
    </submittedName>
</protein>
<feature type="transmembrane region" description="Helical" evidence="7">
    <location>
        <begin position="39"/>
        <end position="60"/>
    </location>
</feature>
<accession>A0A6G1KJ89</accession>
<evidence type="ECO:0000256" key="6">
    <source>
        <dbReference type="SAM" id="MobiDB-lite"/>
    </source>
</evidence>
<dbReference type="Pfam" id="PF04791">
    <property type="entry name" value="LMBR1"/>
    <property type="match status" value="1"/>
</dbReference>
<evidence type="ECO:0000256" key="1">
    <source>
        <dbReference type="ARBA" id="ARBA00004141"/>
    </source>
</evidence>
<feature type="region of interest" description="Disordered" evidence="6">
    <location>
        <begin position="632"/>
        <end position="678"/>
    </location>
</feature>
<dbReference type="PANTHER" id="PTHR21355">
    <property type="entry name" value="G-PROTEIN COUPLED RECEPTOR-ASSOCIATED PROTEIN LMBRD2"/>
    <property type="match status" value="1"/>
</dbReference>
<evidence type="ECO:0000313" key="9">
    <source>
        <dbReference type="Proteomes" id="UP000799428"/>
    </source>
</evidence>
<comment type="subcellular location">
    <subcellularLocation>
        <location evidence="1">Membrane</location>
        <topology evidence="1">Multi-pass membrane protein</topology>
    </subcellularLocation>
</comment>
<feature type="transmembrane region" description="Helical" evidence="7">
    <location>
        <begin position="446"/>
        <end position="465"/>
    </location>
</feature>
<dbReference type="PANTHER" id="PTHR21355:SF0">
    <property type="entry name" value="G-PROTEIN COUPLED RECEPTOR-ASSOCIATED PROTEIN LMBRD2"/>
    <property type="match status" value="1"/>
</dbReference>
<feature type="transmembrane region" description="Helical" evidence="7">
    <location>
        <begin position="130"/>
        <end position="147"/>
    </location>
</feature>
<feature type="transmembrane region" description="Helical" evidence="7">
    <location>
        <begin position="89"/>
        <end position="109"/>
    </location>
</feature>
<evidence type="ECO:0000256" key="5">
    <source>
        <dbReference type="ARBA" id="ARBA00023136"/>
    </source>
</evidence>
<keyword evidence="5 7" id="KW-0472">Membrane</keyword>
<sequence length="678" mass="75195">MTSSQVGSTTFFAFSQLVICTVVLLLLRYYLPLRTTPSYILVPVFLAIALPASIVLLVPIDLASTAGTETDGSRGIWLSDRVVYKSWRITYWLTFALTWVILPYVGEYCDSGYREPKARLLYSFQSNARYQLITLGLGVFGMVYFFLQNGWHWDSFKGLVMALAYAWGLVLAIYLMGHGLVALPRSLFRYANIGGRLKRLQSHAPKVHERLTDTLDKLDQYESQVGQLKARKSGTARNFEEWIDELVDMCSLPESRSGMGASSTAVPAVITEKYLAELTRKLMRARHAKTRFSGEWDTLVRKAIKTQAILDSKASQRLEFKNMSISPSGEAGTGILARFRLLTPYTRFHLHVHVIPALFYIFSIIASLASLAIVWSECVRSPKYSLIGLTVVHHPSSSRNKIGLAGQVIAATWLCYMCMCAFFSLTEVKIWGNRALVKRNTYPESATWYGLQVAKLTVPLAYNFVTFTPHTIFSETSFHKFLGKLIVLTPLGKNFSEYFPVFILVPVLASGFGLYGRIKNICGFGDLLDDEDEDGQGNLAGTGSWREGRALIEREVQGASGNVLGLAQRGSSVSPPNGRYTDNPVSNAGSRANRVRPERRRLPDEDDEDTGGFFADFGSRVRNTFDTADLTVPKWLGGGNAGGSSRAERGGPSSGSADRNSGWTRLFGGRAEEGRVRL</sequence>
<keyword evidence="9" id="KW-1185">Reference proteome</keyword>
<reference evidence="8" key="1">
    <citation type="journal article" date="2020" name="Stud. Mycol.">
        <title>101 Dothideomycetes genomes: a test case for predicting lifestyles and emergence of pathogens.</title>
        <authorList>
            <person name="Haridas S."/>
            <person name="Albert R."/>
            <person name="Binder M."/>
            <person name="Bloem J."/>
            <person name="Labutti K."/>
            <person name="Salamov A."/>
            <person name="Andreopoulos B."/>
            <person name="Baker S."/>
            <person name="Barry K."/>
            <person name="Bills G."/>
            <person name="Bluhm B."/>
            <person name="Cannon C."/>
            <person name="Castanera R."/>
            <person name="Culley D."/>
            <person name="Daum C."/>
            <person name="Ezra D."/>
            <person name="Gonzalez J."/>
            <person name="Henrissat B."/>
            <person name="Kuo A."/>
            <person name="Liang C."/>
            <person name="Lipzen A."/>
            <person name="Lutzoni F."/>
            <person name="Magnuson J."/>
            <person name="Mondo S."/>
            <person name="Nolan M."/>
            <person name="Ohm R."/>
            <person name="Pangilinan J."/>
            <person name="Park H.-J."/>
            <person name="Ramirez L."/>
            <person name="Alfaro M."/>
            <person name="Sun H."/>
            <person name="Tritt A."/>
            <person name="Yoshinaga Y."/>
            <person name="Zwiers L.-H."/>
            <person name="Turgeon B."/>
            <person name="Goodwin S."/>
            <person name="Spatafora J."/>
            <person name="Crous P."/>
            <person name="Grigoriev I."/>
        </authorList>
    </citation>
    <scope>NUCLEOTIDE SEQUENCE</scope>
    <source>
        <strain evidence="8">CBS 279.74</strain>
    </source>
</reference>
<dbReference type="OrthoDB" id="203099at2759"/>
<name>A0A6G1KJ89_9PLEO</name>
<feature type="compositionally biased region" description="Polar residues" evidence="6">
    <location>
        <begin position="654"/>
        <end position="663"/>
    </location>
</feature>
<gene>
    <name evidence="8" type="ORF">K504DRAFT_461422</name>
</gene>
<dbReference type="EMBL" id="MU005765">
    <property type="protein sequence ID" value="KAF2712850.1"/>
    <property type="molecule type" value="Genomic_DNA"/>
</dbReference>
<organism evidence="8 9">
    <name type="scientific">Pleomassaria siparia CBS 279.74</name>
    <dbReference type="NCBI Taxonomy" id="1314801"/>
    <lineage>
        <taxon>Eukaryota</taxon>
        <taxon>Fungi</taxon>
        <taxon>Dikarya</taxon>
        <taxon>Ascomycota</taxon>
        <taxon>Pezizomycotina</taxon>
        <taxon>Dothideomycetes</taxon>
        <taxon>Pleosporomycetidae</taxon>
        <taxon>Pleosporales</taxon>
        <taxon>Pleomassariaceae</taxon>
        <taxon>Pleomassaria</taxon>
    </lineage>
</organism>
<keyword evidence="3 7" id="KW-0812">Transmembrane</keyword>
<evidence type="ECO:0000256" key="3">
    <source>
        <dbReference type="ARBA" id="ARBA00022692"/>
    </source>
</evidence>
<dbReference type="InterPro" id="IPR006876">
    <property type="entry name" value="LMBR1-like_membr_prot"/>
</dbReference>
<proteinExistence type="inferred from homology"/>
<keyword evidence="4 7" id="KW-1133">Transmembrane helix</keyword>
<comment type="similarity">
    <text evidence="2">Belongs to the LIMR family.</text>
</comment>